<organism evidence="9 10">
    <name type="scientific">Pseudovibrio japonicus</name>
    <dbReference type="NCBI Taxonomy" id="366534"/>
    <lineage>
        <taxon>Bacteria</taxon>
        <taxon>Pseudomonadati</taxon>
        <taxon>Pseudomonadota</taxon>
        <taxon>Alphaproteobacteria</taxon>
        <taxon>Hyphomicrobiales</taxon>
        <taxon>Stappiaceae</taxon>
        <taxon>Pseudovibrio</taxon>
    </lineage>
</organism>
<dbReference type="PANTHER" id="PTHR42788">
    <property type="entry name" value="TAURINE IMPORT ATP-BINDING PROTEIN-RELATED"/>
    <property type="match status" value="1"/>
</dbReference>
<evidence type="ECO:0000256" key="2">
    <source>
        <dbReference type="ARBA" id="ARBA00005417"/>
    </source>
</evidence>
<dbReference type="InterPro" id="IPR017871">
    <property type="entry name" value="ABC_transporter-like_CS"/>
</dbReference>
<gene>
    <name evidence="9" type="ORF">GCM10007094_25910</name>
</gene>
<dbReference type="Proteomes" id="UP000637980">
    <property type="component" value="Unassembled WGS sequence"/>
</dbReference>
<keyword evidence="7" id="KW-0472">Membrane</keyword>
<dbReference type="CDD" id="cd03293">
    <property type="entry name" value="ABC_NrtD_SsuB_transporters"/>
    <property type="match status" value="2"/>
</dbReference>
<evidence type="ECO:0000256" key="1">
    <source>
        <dbReference type="ARBA" id="ARBA00004202"/>
    </source>
</evidence>
<evidence type="ECO:0000256" key="7">
    <source>
        <dbReference type="ARBA" id="ARBA00023136"/>
    </source>
</evidence>
<dbReference type="InterPro" id="IPR005890">
    <property type="entry name" value="NO3_transporter_ATP-bd-like"/>
</dbReference>
<dbReference type="PANTHER" id="PTHR42788:SF7">
    <property type="entry name" value="NITRATE ABC TRANSPORTER ATP-BINDING PROTEIN"/>
    <property type="match status" value="1"/>
</dbReference>
<comment type="caution">
    <text evidence="9">The sequence shown here is derived from an EMBL/GenBank/DDBJ whole genome shotgun (WGS) entry which is preliminary data.</text>
</comment>
<dbReference type="Gene3D" id="3.40.50.300">
    <property type="entry name" value="P-loop containing nucleotide triphosphate hydrolases"/>
    <property type="match status" value="2"/>
</dbReference>
<dbReference type="NCBIfam" id="TIGR01184">
    <property type="entry name" value="ntrCD"/>
    <property type="match status" value="1"/>
</dbReference>
<proteinExistence type="inferred from homology"/>
<evidence type="ECO:0000256" key="3">
    <source>
        <dbReference type="ARBA" id="ARBA00022448"/>
    </source>
</evidence>
<evidence type="ECO:0000259" key="8">
    <source>
        <dbReference type="PROSITE" id="PS50893"/>
    </source>
</evidence>
<dbReference type="InterPro" id="IPR003439">
    <property type="entry name" value="ABC_transporter-like_ATP-bd"/>
</dbReference>
<evidence type="ECO:0000256" key="4">
    <source>
        <dbReference type="ARBA" id="ARBA00022475"/>
    </source>
</evidence>
<name>A0ABQ3EM46_9HYPH</name>
<dbReference type="EMBL" id="BMXE01000004">
    <property type="protein sequence ID" value="GHB35223.1"/>
    <property type="molecule type" value="Genomic_DNA"/>
</dbReference>
<sequence length="587" mass="63630">MTILEISSLSVGFGDGADRRNVLTDVNLKVQEGEFVAIVGFSGAGKTTLISALAGLIKPDKGGVIFRGKEVTGPGPERGVVFQSYSLMPWLTVKDNVGLAVDSVFPQKPRAKRAELGADYIEMVGLSHAADRRPAELSGGMRQRVAVARALAMQPNVLLMDEPLSALDALTRAKLQDEFAGISQKEKKTIILVTNDVDEAILLADRIIPLKPGPEATFGPEFKVNLPRPRDRGAMNSDAEFMRLRGEITDYLLEIGASASGSAEEDGIKLPNIVPFAPKTGADGGLPTAYKREAESPHSDRFLELSQLTKVYPTPKGPLTVVDELSLKVNKGEFISLIGHSGCGKSTVLSMVAGLNEVTEGAIILDGKHITQAGPDKAVVFQAPSLLPWLTAYENVALGVDKVYPNATATEREDVARYYLSRVGLGDAGDTLAADLSNGMKQRVGIARAFALSPKVLLLDEPFGMLDSLTRWELQDLLMDVWKRTQVTAICVTHDVDEAILLADRVVMMSNGPNATIGNIMEVDLPRPRSRKALLNHPDYYAYREELLDFLEAYEGGANPSEEQLRSIQQKRAMRLDRQKAAIDAAE</sequence>
<keyword evidence="3" id="KW-0813">Transport</keyword>
<dbReference type="InterPro" id="IPR027417">
    <property type="entry name" value="P-loop_NTPase"/>
</dbReference>
<evidence type="ECO:0000313" key="9">
    <source>
        <dbReference type="EMBL" id="GHB35223.1"/>
    </source>
</evidence>
<reference evidence="10" key="1">
    <citation type="journal article" date="2019" name="Int. J. Syst. Evol. Microbiol.">
        <title>The Global Catalogue of Microorganisms (GCM) 10K type strain sequencing project: providing services to taxonomists for standard genome sequencing and annotation.</title>
        <authorList>
            <consortium name="The Broad Institute Genomics Platform"/>
            <consortium name="The Broad Institute Genome Sequencing Center for Infectious Disease"/>
            <person name="Wu L."/>
            <person name="Ma J."/>
        </authorList>
    </citation>
    <scope>NUCLEOTIDE SEQUENCE [LARGE SCALE GENOMIC DNA]</scope>
    <source>
        <strain evidence="10">KCTC 12861</strain>
    </source>
</reference>
<dbReference type="Pfam" id="PF00005">
    <property type="entry name" value="ABC_tran"/>
    <property type="match status" value="2"/>
</dbReference>
<dbReference type="SMART" id="SM00382">
    <property type="entry name" value="AAA"/>
    <property type="match status" value="2"/>
</dbReference>
<accession>A0ABQ3EM46</accession>
<dbReference type="PROSITE" id="PS00211">
    <property type="entry name" value="ABC_TRANSPORTER_1"/>
    <property type="match status" value="1"/>
</dbReference>
<protein>
    <recommendedName>
        <fullName evidence="8">ABC transporter domain-containing protein</fullName>
    </recommendedName>
</protein>
<keyword evidence="6" id="KW-0067">ATP-binding</keyword>
<evidence type="ECO:0000256" key="5">
    <source>
        <dbReference type="ARBA" id="ARBA00022741"/>
    </source>
</evidence>
<dbReference type="InterPro" id="IPR050166">
    <property type="entry name" value="ABC_transporter_ATP-bind"/>
</dbReference>
<dbReference type="SUPFAM" id="SSF52540">
    <property type="entry name" value="P-loop containing nucleoside triphosphate hydrolases"/>
    <property type="match status" value="2"/>
</dbReference>
<keyword evidence="10" id="KW-1185">Reference proteome</keyword>
<dbReference type="InterPro" id="IPR003593">
    <property type="entry name" value="AAA+_ATPase"/>
</dbReference>
<keyword evidence="4" id="KW-1003">Cell membrane</keyword>
<comment type="subcellular location">
    <subcellularLocation>
        <location evidence="1">Cell membrane</location>
        <topology evidence="1">Peripheral membrane protein</topology>
    </subcellularLocation>
</comment>
<comment type="similarity">
    <text evidence="2">Belongs to the ABC transporter superfamily.</text>
</comment>
<keyword evidence="5" id="KW-0547">Nucleotide-binding</keyword>
<dbReference type="PROSITE" id="PS50893">
    <property type="entry name" value="ABC_TRANSPORTER_2"/>
    <property type="match status" value="2"/>
</dbReference>
<evidence type="ECO:0000313" key="10">
    <source>
        <dbReference type="Proteomes" id="UP000637980"/>
    </source>
</evidence>
<evidence type="ECO:0000256" key="6">
    <source>
        <dbReference type="ARBA" id="ARBA00022840"/>
    </source>
</evidence>
<dbReference type="RefSeq" id="WP_189437208.1">
    <property type="nucleotide sequence ID" value="NZ_BMXE01000004.1"/>
</dbReference>
<feature type="domain" description="ABC transporter" evidence="8">
    <location>
        <begin position="303"/>
        <end position="536"/>
    </location>
</feature>
<feature type="domain" description="ABC transporter" evidence="8">
    <location>
        <begin position="4"/>
        <end position="237"/>
    </location>
</feature>